<proteinExistence type="predicted"/>
<evidence type="ECO:0000313" key="1">
    <source>
        <dbReference type="EMBL" id="MEQ2262766.1"/>
    </source>
</evidence>
<keyword evidence="2" id="KW-1185">Reference proteome</keyword>
<dbReference type="Proteomes" id="UP001444071">
    <property type="component" value="Unassembled WGS sequence"/>
</dbReference>
<evidence type="ECO:0000313" key="2">
    <source>
        <dbReference type="Proteomes" id="UP001444071"/>
    </source>
</evidence>
<sequence length="134" mass="15371">MIEEKVMAMVCFCRNQTNRECIISCYIMLNAFTPSQCNNVNLTYFNTFRNAHQPGIEQILTVNELVPEFTPYLTVPHAFTLYSHIISLFQYKFALKNSCLLTIHHISMAKPLTPITQNPVIIRIQSNSATVTQQ</sequence>
<reference evidence="1 2" key="1">
    <citation type="submission" date="2021-06" db="EMBL/GenBank/DDBJ databases">
        <authorList>
            <person name="Palmer J.M."/>
        </authorList>
    </citation>
    <scope>NUCLEOTIDE SEQUENCE [LARGE SCALE GENOMIC DNA]</scope>
    <source>
        <strain evidence="1 2">XR_2019</strain>
        <tissue evidence="1">Muscle</tissue>
    </source>
</reference>
<protein>
    <submittedName>
        <fullName evidence="1">Uncharacterized protein</fullName>
    </submittedName>
</protein>
<comment type="caution">
    <text evidence="1">The sequence shown here is derived from an EMBL/GenBank/DDBJ whole genome shotgun (WGS) entry which is preliminary data.</text>
</comment>
<gene>
    <name evidence="1" type="ORF">XENORESO_020583</name>
</gene>
<dbReference type="EMBL" id="JAHRIM010020835">
    <property type="protein sequence ID" value="MEQ2262766.1"/>
    <property type="molecule type" value="Genomic_DNA"/>
</dbReference>
<name>A0ABV0VZV8_9TELE</name>
<organism evidence="1 2">
    <name type="scientific">Xenotaenia resolanae</name>
    <dbReference type="NCBI Taxonomy" id="208358"/>
    <lineage>
        <taxon>Eukaryota</taxon>
        <taxon>Metazoa</taxon>
        <taxon>Chordata</taxon>
        <taxon>Craniata</taxon>
        <taxon>Vertebrata</taxon>
        <taxon>Euteleostomi</taxon>
        <taxon>Actinopterygii</taxon>
        <taxon>Neopterygii</taxon>
        <taxon>Teleostei</taxon>
        <taxon>Neoteleostei</taxon>
        <taxon>Acanthomorphata</taxon>
        <taxon>Ovalentaria</taxon>
        <taxon>Atherinomorphae</taxon>
        <taxon>Cyprinodontiformes</taxon>
        <taxon>Goodeidae</taxon>
        <taxon>Xenotaenia</taxon>
    </lineage>
</organism>
<accession>A0ABV0VZV8</accession>